<evidence type="ECO:0000313" key="2">
    <source>
        <dbReference type="EMBL" id="SVE42012.1"/>
    </source>
</evidence>
<feature type="transmembrane region" description="Helical" evidence="1">
    <location>
        <begin position="40"/>
        <end position="58"/>
    </location>
</feature>
<gene>
    <name evidence="2" type="ORF">METZ01_LOCUS494866</name>
</gene>
<evidence type="ECO:0000256" key="1">
    <source>
        <dbReference type="SAM" id="Phobius"/>
    </source>
</evidence>
<accession>A0A383DBZ3</accession>
<keyword evidence="1" id="KW-0812">Transmembrane</keyword>
<feature type="non-terminal residue" evidence="2">
    <location>
        <position position="59"/>
    </location>
</feature>
<keyword evidence="1" id="KW-0472">Membrane</keyword>
<proteinExistence type="predicted"/>
<sequence length="59" mass="6486">MAAWGAEIILPISIVIPISINLFCISLVVFLVVFVQNLKGIFLVLIHWIVSLIPGIKLS</sequence>
<name>A0A383DBZ3_9ZZZZ</name>
<dbReference type="EMBL" id="UINC01216039">
    <property type="protein sequence ID" value="SVE42012.1"/>
    <property type="molecule type" value="Genomic_DNA"/>
</dbReference>
<feature type="transmembrane region" description="Helical" evidence="1">
    <location>
        <begin position="12"/>
        <end position="34"/>
    </location>
</feature>
<keyword evidence="1" id="KW-1133">Transmembrane helix</keyword>
<reference evidence="2" key="1">
    <citation type="submission" date="2018-05" db="EMBL/GenBank/DDBJ databases">
        <authorList>
            <person name="Lanie J.A."/>
            <person name="Ng W.-L."/>
            <person name="Kazmierczak K.M."/>
            <person name="Andrzejewski T.M."/>
            <person name="Davidsen T.M."/>
            <person name="Wayne K.J."/>
            <person name="Tettelin H."/>
            <person name="Glass J.I."/>
            <person name="Rusch D."/>
            <person name="Podicherti R."/>
            <person name="Tsui H.-C.T."/>
            <person name="Winkler M.E."/>
        </authorList>
    </citation>
    <scope>NUCLEOTIDE SEQUENCE</scope>
</reference>
<dbReference type="AlphaFoldDB" id="A0A383DBZ3"/>
<organism evidence="2">
    <name type="scientific">marine metagenome</name>
    <dbReference type="NCBI Taxonomy" id="408172"/>
    <lineage>
        <taxon>unclassified sequences</taxon>
        <taxon>metagenomes</taxon>
        <taxon>ecological metagenomes</taxon>
    </lineage>
</organism>
<protein>
    <submittedName>
        <fullName evidence="2">Uncharacterized protein</fullName>
    </submittedName>
</protein>